<feature type="active site" description="Proton donor/acceptor" evidence="3">
    <location>
        <position position="330"/>
    </location>
</feature>
<gene>
    <name evidence="6" type="ORF">JYU34_001602</name>
</gene>
<dbReference type="SMART" id="SM00631">
    <property type="entry name" value="Zn_pept"/>
    <property type="match status" value="1"/>
</dbReference>
<name>A0ABQ7R4B2_PLUXY</name>
<protein>
    <recommendedName>
        <fullName evidence="5">Peptidase M14 domain-containing protein</fullName>
    </recommendedName>
</protein>
<dbReference type="Proteomes" id="UP000823941">
    <property type="component" value="Chromosome 3"/>
</dbReference>
<dbReference type="PROSITE" id="PS52035">
    <property type="entry name" value="PEPTIDASE_M14"/>
    <property type="match status" value="1"/>
</dbReference>
<dbReference type="PANTHER" id="PTHR11705:SF91">
    <property type="entry name" value="FI01817P-RELATED"/>
    <property type="match status" value="1"/>
</dbReference>
<keyword evidence="7" id="KW-1185">Reference proteome</keyword>
<comment type="similarity">
    <text evidence="2 3">Belongs to the peptidase M14 family.</text>
</comment>
<evidence type="ECO:0000259" key="5">
    <source>
        <dbReference type="PROSITE" id="PS52035"/>
    </source>
</evidence>
<comment type="cofactor">
    <cofactor evidence="1">
        <name>Zn(2+)</name>
        <dbReference type="ChEBI" id="CHEBI:29105"/>
    </cofactor>
</comment>
<accession>A0ABQ7R4B2</accession>
<evidence type="ECO:0000256" key="2">
    <source>
        <dbReference type="ARBA" id="ARBA00005988"/>
    </source>
</evidence>
<dbReference type="EMBL" id="JAHIBW010000003">
    <property type="protein sequence ID" value="KAG7312140.1"/>
    <property type="molecule type" value="Genomic_DNA"/>
</dbReference>
<proteinExistence type="inferred from homology"/>
<evidence type="ECO:0000313" key="6">
    <source>
        <dbReference type="EMBL" id="KAG7312140.1"/>
    </source>
</evidence>
<dbReference type="Gene3D" id="3.40.630.10">
    <property type="entry name" value="Zn peptidases"/>
    <property type="match status" value="1"/>
</dbReference>
<evidence type="ECO:0000256" key="1">
    <source>
        <dbReference type="ARBA" id="ARBA00001947"/>
    </source>
</evidence>
<sequence length="367" mass="42210">MQFNSSKFNEDFYNTSYDDLSTMSFRTENSTQANISPNKGRCIPNYMKGLRYIEPRLTQKSIHVQYMTWKKYHRLAVVYAFLDQLEKEYPAICTVVVIGKSVHGRDIKMLKISNTDATNSGVWLDGCIHAREWITTSVVTYIANCLVTQFHCLPKYLTNKDWHIVPVLNPDGYVYTHTKDRLWRKNRSKFKGGIGVDLNRNFSYGWGNNGDEGSSDDPSSNFYRGPEPFSEPESASVRDTILGSHSTFKVFLSFHSYFECIIFPWGYKVEPCPDYIKLLEGGIAMSRAIHQSTGKTYKVGSTKDLTYFACGTSTDWSYGVANIPYCYMVELRGRKHKFKLPREEILDTCVENWQGVCKLMEYVDKTS</sequence>
<feature type="region of interest" description="Disordered" evidence="4">
    <location>
        <begin position="209"/>
        <end position="234"/>
    </location>
</feature>
<dbReference type="Pfam" id="PF00246">
    <property type="entry name" value="Peptidase_M14"/>
    <property type="match status" value="1"/>
</dbReference>
<dbReference type="PRINTS" id="PR00765">
    <property type="entry name" value="CRBOXYPTASEA"/>
</dbReference>
<organism evidence="6 7">
    <name type="scientific">Plutella xylostella</name>
    <name type="common">Diamondback moth</name>
    <name type="synonym">Plutella maculipennis</name>
    <dbReference type="NCBI Taxonomy" id="51655"/>
    <lineage>
        <taxon>Eukaryota</taxon>
        <taxon>Metazoa</taxon>
        <taxon>Ecdysozoa</taxon>
        <taxon>Arthropoda</taxon>
        <taxon>Hexapoda</taxon>
        <taxon>Insecta</taxon>
        <taxon>Pterygota</taxon>
        <taxon>Neoptera</taxon>
        <taxon>Endopterygota</taxon>
        <taxon>Lepidoptera</taxon>
        <taxon>Glossata</taxon>
        <taxon>Ditrysia</taxon>
        <taxon>Yponomeutoidea</taxon>
        <taxon>Plutellidae</taxon>
        <taxon>Plutella</taxon>
    </lineage>
</organism>
<dbReference type="SUPFAM" id="SSF53187">
    <property type="entry name" value="Zn-dependent exopeptidases"/>
    <property type="match status" value="1"/>
</dbReference>
<feature type="domain" description="Peptidase M14" evidence="5">
    <location>
        <begin position="71"/>
        <end position="363"/>
    </location>
</feature>
<evidence type="ECO:0000313" key="7">
    <source>
        <dbReference type="Proteomes" id="UP000823941"/>
    </source>
</evidence>
<comment type="caution">
    <text evidence="6">The sequence shown here is derived from an EMBL/GenBank/DDBJ whole genome shotgun (WGS) entry which is preliminary data.</text>
</comment>
<evidence type="ECO:0000256" key="4">
    <source>
        <dbReference type="SAM" id="MobiDB-lite"/>
    </source>
</evidence>
<dbReference type="CDD" id="cd03860">
    <property type="entry name" value="M14_CP_A-B_like"/>
    <property type="match status" value="1"/>
</dbReference>
<evidence type="ECO:0000256" key="3">
    <source>
        <dbReference type="PROSITE-ProRule" id="PRU01379"/>
    </source>
</evidence>
<reference evidence="6 7" key="1">
    <citation type="submission" date="2021-06" db="EMBL/GenBank/DDBJ databases">
        <title>A haploid diamondback moth (Plutella xylostella L.) genome assembly resolves 31 chromosomes and identifies a diamide resistance mutation.</title>
        <authorList>
            <person name="Ward C.M."/>
            <person name="Perry K.D."/>
            <person name="Baker G."/>
            <person name="Powis K."/>
            <person name="Heckel D.G."/>
            <person name="Baxter S.W."/>
        </authorList>
    </citation>
    <scope>NUCLEOTIDE SEQUENCE [LARGE SCALE GENOMIC DNA]</scope>
    <source>
        <strain evidence="6 7">LV</strain>
        <tissue evidence="6">Single pupa</tissue>
    </source>
</reference>
<dbReference type="InterPro" id="IPR000834">
    <property type="entry name" value="Peptidase_M14"/>
</dbReference>
<dbReference type="PANTHER" id="PTHR11705">
    <property type="entry name" value="PROTEASE FAMILY M14 CARBOXYPEPTIDASE A,B"/>
    <property type="match status" value="1"/>
</dbReference>